<dbReference type="Proteomes" id="UP001597110">
    <property type="component" value="Unassembled WGS sequence"/>
</dbReference>
<accession>A0ABW2YHK4</accession>
<evidence type="ECO:0000256" key="1">
    <source>
        <dbReference type="SAM" id="MobiDB-lite"/>
    </source>
</evidence>
<feature type="compositionally biased region" description="Low complexity" evidence="1">
    <location>
        <begin position="527"/>
        <end position="555"/>
    </location>
</feature>
<evidence type="ECO:0000259" key="2">
    <source>
        <dbReference type="Pfam" id="PF09994"/>
    </source>
</evidence>
<dbReference type="InterPro" id="IPR046519">
    <property type="entry name" value="X-Tfes_XVIPCD"/>
</dbReference>
<feature type="domain" description="T6SS Phospholipase effector Tle1-like catalytic" evidence="2">
    <location>
        <begin position="62"/>
        <end position="290"/>
    </location>
</feature>
<protein>
    <submittedName>
        <fullName evidence="4">Phospholipase effector Tle1 domain-containing protein</fullName>
    </submittedName>
</protein>
<dbReference type="PANTHER" id="PTHR33840">
    <property type="match status" value="1"/>
</dbReference>
<feature type="compositionally biased region" description="Basic and acidic residues" evidence="1">
    <location>
        <begin position="1"/>
        <end position="19"/>
    </location>
</feature>
<dbReference type="RefSeq" id="WP_386823589.1">
    <property type="nucleotide sequence ID" value="NZ_JBHTIF010000001.1"/>
</dbReference>
<evidence type="ECO:0000313" key="5">
    <source>
        <dbReference type="Proteomes" id="UP001597110"/>
    </source>
</evidence>
<proteinExistence type="predicted"/>
<gene>
    <name evidence="4" type="ORF">ACFQ0E_10455</name>
</gene>
<dbReference type="Pfam" id="PF09994">
    <property type="entry name" value="T6SS_Tle1-like_cat"/>
    <property type="match status" value="1"/>
</dbReference>
<feature type="region of interest" description="Disordered" evidence="1">
    <location>
        <begin position="393"/>
        <end position="425"/>
    </location>
</feature>
<sequence>MGGEKNDGEPHKRDKDGRLTDGVATYPADAHDMQTFVDARDALSQLPAPTLYRSSNPHERLFVAAFDGTGNDANRDPAHMTNVGRFRDQVEALEGPDADRIKVGYVEGPGTQRNAIARAIDGARGHTYEQRLEEMYDQLAIQTKRWLAEDPDAQVRVVSVGFSRGAEQAAGFTRLVHERGIQDIDGARVVRDEHGQKRIDYTAPALAAPGQTPQAVGLFDPVGTGVPRDHDRRLPPSVISGFQITAEDERRSLFKSTSIMDPGQTPDGRFLNVMVAGAHSDVGGSYHLDGLSSRSGNLMTDYVNALSDRPFLNKVQEPSDPAMNVVHRSEQGMFLYRITPKVDRREDEGTVERLAPDRLVGKGGDAFNAEPRDERMAAAFDWRRVSIGVVPPEAPAKPVAAQPPAVEQPGRPQDPSVSGHPDHGTYRNLHGMVQGMHAQNGIAADDAMNRQASLALLAAYKRDGAAGGALRADAGIDGVVLSQASAQNPDVGGKYAILYQGDPNSPTVRNLAVPTRDLMQAPEQSLQQIDAANQQLQQAQQRSQAQAPPQPTQQQSVDPNTQQPGMGPRSLF</sequence>
<comment type="caution">
    <text evidence="4">The sequence shown here is derived from an EMBL/GenBank/DDBJ whole genome shotgun (WGS) entry which is preliminary data.</text>
</comment>
<dbReference type="PANTHER" id="PTHR33840:SF1">
    <property type="entry name" value="TLE1 PHOSPHOLIPASE DOMAIN-CONTAINING PROTEIN"/>
    <property type="match status" value="1"/>
</dbReference>
<feature type="compositionally biased region" description="Low complexity" evidence="1">
    <location>
        <begin position="396"/>
        <end position="409"/>
    </location>
</feature>
<name>A0ABW2YHK4_9GAMM</name>
<dbReference type="InterPro" id="IPR018712">
    <property type="entry name" value="Tle1-like_cat"/>
</dbReference>
<organism evidence="4 5">
    <name type="scientific">Lysobacter brunescens</name>
    <dbReference type="NCBI Taxonomy" id="262323"/>
    <lineage>
        <taxon>Bacteria</taxon>
        <taxon>Pseudomonadati</taxon>
        <taxon>Pseudomonadota</taxon>
        <taxon>Gammaproteobacteria</taxon>
        <taxon>Lysobacterales</taxon>
        <taxon>Lysobacteraceae</taxon>
        <taxon>Lysobacter</taxon>
    </lineage>
</organism>
<dbReference type="EMBL" id="JBHTIF010000001">
    <property type="protein sequence ID" value="MFD0726019.1"/>
    <property type="molecule type" value="Genomic_DNA"/>
</dbReference>
<evidence type="ECO:0000259" key="3">
    <source>
        <dbReference type="Pfam" id="PF20410"/>
    </source>
</evidence>
<dbReference type="Pfam" id="PF20410">
    <property type="entry name" value="X-Tfes_XVIPCD"/>
    <property type="match status" value="1"/>
</dbReference>
<feature type="region of interest" description="Disordered" evidence="1">
    <location>
        <begin position="1"/>
        <end position="23"/>
    </location>
</feature>
<feature type="domain" description="X-Tfes XVIPCD" evidence="3">
    <location>
        <begin position="419"/>
        <end position="530"/>
    </location>
</feature>
<evidence type="ECO:0000313" key="4">
    <source>
        <dbReference type="EMBL" id="MFD0726019.1"/>
    </source>
</evidence>
<keyword evidence="5" id="KW-1185">Reference proteome</keyword>
<reference evidence="5" key="1">
    <citation type="journal article" date="2019" name="Int. J. Syst. Evol. Microbiol.">
        <title>The Global Catalogue of Microorganisms (GCM) 10K type strain sequencing project: providing services to taxonomists for standard genome sequencing and annotation.</title>
        <authorList>
            <consortium name="The Broad Institute Genomics Platform"/>
            <consortium name="The Broad Institute Genome Sequencing Center for Infectious Disease"/>
            <person name="Wu L."/>
            <person name="Ma J."/>
        </authorList>
    </citation>
    <scope>NUCLEOTIDE SEQUENCE [LARGE SCALE GENOMIC DNA]</scope>
    <source>
        <strain evidence="5">CCUG 55585</strain>
    </source>
</reference>
<feature type="region of interest" description="Disordered" evidence="1">
    <location>
        <begin position="523"/>
        <end position="572"/>
    </location>
</feature>